<feature type="compositionally biased region" description="Polar residues" evidence="10">
    <location>
        <begin position="897"/>
        <end position="914"/>
    </location>
</feature>
<dbReference type="GO" id="GO:0035091">
    <property type="term" value="F:phosphatidylinositol binding"/>
    <property type="evidence" value="ECO:0007669"/>
    <property type="project" value="InterPro"/>
</dbReference>
<dbReference type="SUPFAM" id="SSF64268">
    <property type="entry name" value="PX domain"/>
    <property type="match status" value="1"/>
</dbReference>
<dbReference type="InterPro" id="IPR016555">
    <property type="entry name" value="PLipase_D_euk"/>
</dbReference>
<dbReference type="CDD" id="cd09141">
    <property type="entry name" value="PLDc_vPLD1_2_yPLD_like_2"/>
    <property type="match status" value="1"/>
</dbReference>
<dbReference type="InterPro" id="IPR036871">
    <property type="entry name" value="PX_dom_sf"/>
</dbReference>
<evidence type="ECO:0000259" key="12">
    <source>
        <dbReference type="PROSITE" id="PS50195"/>
    </source>
</evidence>
<evidence type="ECO:0000256" key="4">
    <source>
        <dbReference type="ARBA" id="ARBA00022801"/>
    </source>
</evidence>
<keyword evidence="5 9" id="KW-0442">Lipid degradation</keyword>
<keyword evidence="6" id="KW-0443">Lipid metabolism</keyword>
<reference evidence="13" key="1">
    <citation type="journal article" date="2020" name="Microb. Genom.">
        <title>Genetic diversity of clinical and environmental Mucorales isolates obtained from an investigation of mucormycosis cases among solid organ transplant recipients.</title>
        <authorList>
            <person name="Nguyen M.H."/>
            <person name="Kaul D."/>
            <person name="Muto C."/>
            <person name="Cheng S.J."/>
            <person name="Richter R.A."/>
            <person name="Bruno V.M."/>
            <person name="Liu G."/>
            <person name="Beyhan S."/>
            <person name="Sundermann A.J."/>
            <person name="Mounaud S."/>
            <person name="Pasculle A.W."/>
            <person name="Nierman W.C."/>
            <person name="Driscoll E."/>
            <person name="Cumbie R."/>
            <person name="Clancy C.J."/>
            <person name="Dupont C.L."/>
        </authorList>
    </citation>
    <scope>NUCLEOTIDE SEQUENCE</scope>
    <source>
        <strain evidence="13">GL11</strain>
    </source>
</reference>
<accession>A0A9P6XJ15</accession>
<dbReference type="AlphaFoldDB" id="A0A9P6XJ15"/>
<comment type="caution">
    <text evidence="13">The sequence shown here is derived from an EMBL/GenBank/DDBJ whole genome shotgun (WGS) entry which is preliminary data.</text>
</comment>
<dbReference type="PROSITE" id="PS50035">
    <property type="entry name" value="PLD"/>
    <property type="match status" value="2"/>
</dbReference>
<dbReference type="CDD" id="cd06093">
    <property type="entry name" value="PX_domain"/>
    <property type="match status" value="1"/>
</dbReference>
<sequence length="1186" mass="138229">MSNPIADTADYFVRYKQQQQQHYFQEAPQRNVPDRPWTRVLNRISFLIPPSHSHADDDSIYNDRDTFELMKKSGEESTIDEAYSTLSARNESELKPKKIEEERLPSADDLSRTILADEQISGYFVHPYPEQQQQHQQQQKQKQQQQQQSRLREENNDENYKPVTFPEEGRIKDRWDRTIDKLKLIAHLTSQLPSVQPILGPSHTLATYYPPAFDPLFTAFTRDEYGRKLPPILLQCIYATATDSEYIDGSNQWVFRIELQYGDVKWVIRRNIADFMALHIKLKVKSNLYDFVPDPPNFPNQLSNLLDTAKSTIGLFENKQMYTTRRLDLTNYLRELLLRAHAIASYDICEFLELSAISIVHDMGWKGKEGYLRNRIHHVAPRCLCISRFKKRWTTEWIILRDSYMAFCKDAASSEPTDVLLFDSSLKFEVHEPRVYLGSYHIKIRNQSREIEIKGTKREIDQWIESIQKVKSESPWVYHHRFGSFAPIRHNAKVKWFVDGETEAILSAKVEIYIADWWLSPELYLRRPPEENQDFRLDRLLKRKAIEGVKIYIIVYKDMSLALTIDSVHTKQHLQNLHPNIIVQRNPDHSLSNDTVLFWSHHEKIVVVDNRLAFLGGLDLCFGRYDTHAHSLSDFPAEGHDREVFPGQDYSNPRVKDFVNVAQYDKTLVDRTVTPRMPWHDVTLGVVGPIARDISRHFIQRWNFLKASKSMHRRTVPFLMPKGEYVAARDESKFMGTCKVQLLRSSARWSSDIEREHSVYNAYMECISQAKHYVYIENQFFISTTKEDKLLRNKIAQALVSRIKRAHDNNEKFRVYIIIPLIPAFEGDLASSEASSARNVMHFQYTTISRGGNSIIEKLKEYGIDPDKYINWFSLRNYAKLKVPARAENPFDDLNRVPSNQSYSSSKPRRSQPTLDDRFSYVTEILYIHSKLMIVDDRIVLMGSANINDRSQLGNRDSEVALLVEDTEMVPSFMDGKEYKAAKFAHTLRMQLWKEHLGLLNFDKWSDLLKGTAEKRINNSNEAGISRHLSLYPSLTRSRNNAEDIRQIEADEPVKMLDRASRAYSLYDTFKTHRHPKRHDAAALDPLSDRFYDNIWMKRATTNTTIYRKLFRCVPDDTIHTYDQHRAFMPADVGHVADATLSEPEICEQLEQVQGHIVLFPKDYLKNENLLSGTIIDSVTPLVIFT</sequence>
<proteinExistence type="inferred from homology"/>
<name>A0A9P6XJ15_RHIOR</name>
<feature type="region of interest" description="Disordered" evidence="10">
    <location>
        <begin position="892"/>
        <end position="914"/>
    </location>
</feature>
<dbReference type="EMBL" id="JAANQT010000070">
    <property type="protein sequence ID" value="KAG1315027.1"/>
    <property type="molecule type" value="Genomic_DNA"/>
</dbReference>
<dbReference type="InterPro" id="IPR015679">
    <property type="entry name" value="PLipase_D_fam"/>
</dbReference>
<dbReference type="GO" id="GO:0012505">
    <property type="term" value="C:endomembrane system"/>
    <property type="evidence" value="ECO:0007669"/>
    <property type="project" value="UniProtKB-SubCell"/>
</dbReference>
<dbReference type="GO" id="GO:0009395">
    <property type="term" value="P:phospholipid catabolic process"/>
    <property type="evidence" value="ECO:0007669"/>
    <property type="project" value="TreeGrafter"/>
</dbReference>
<evidence type="ECO:0000313" key="13">
    <source>
        <dbReference type="EMBL" id="KAG1315027.1"/>
    </source>
</evidence>
<evidence type="ECO:0000259" key="11">
    <source>
        <dbReference type="PROSITE" id="PS50035"/>
    </source>
</evidence>
<protein>
    <recommendedName>
        <fullName evidence="9">Phospholipase</fullName>
        <ecNumber evidence="9">3.1.4.4</ecNumber>
    </recommendedName>
</protein>
<dbReference type="InterPro" id="IPR001849">
    <property type="entry name" value="PH_domain"/>
</dbReference>
<dbReference type="CDD" id="cd09138">
    <property type="entry name" value="PLDc_vPLD1_2_yPLD_like_1"/>
    <property type="match status" value="1"/>
</dbReference>
<keyword evidence="4 9" id="KW-0378">Hydrolase</keyword>
<dbReference type="CDD" id="cd01254">
    <property type="entry name" value="PH_PLD"/>
    <property type="match status" value="1"/>
</dbReference>
<dbReference type="SUPFAM" id="SSF50729">
    <property type="entry name" value="PH domain-like"/>
    <property type="match status" value="1"/>
</dbReference>
<evidence type="ECO:0000256" key="2">
    <source>
        <dbReference type="ARBA" id="ARBA00008664"/>
    </source>
</evidence>
<dbReference type="SMART" id="SM00155">
    <property type="entry name" value="PLDc"/>
    <property type="match status" value="2"/>
</dbReference>
<evidence type="ECO:0000256" key="1">
    <source>
        <dbReference type="ARBA" id="ARBA00000798"/>
    </source>
</evidence>
<dbReference type="Proteomes" id="UP000716291">
    <property type="component" value="Unassembled WGS sequence"/>
</dbReference>
<dbReference type="PIRSF" id="PIRSF009376">
    <property type="entry name" value="Phospholipase_D_euk"/>
    <property type="match status" value="1"/>
</dbReference>
<evidence type="ECO:0000256" key="10">
    <source>
        <dbReference type="SAM" id="MobiDB-lite"/>
    </source>
</evidence>
<dbReference type="PANTHER" id="PTHR18896">
    <property type="entry name" value="PHOSPHOLIPASE D"/>
    <property type="match status" value="1"/>
</dbReference>
<dbReference type="GO" id="GO:0004630">
    <property type="term" value="F:phospholipase D activity"/>
    <property type="evidence" value="ECO:0007669"/>
    <property type="project" value="UniProtKB-UniRule"/>
</dbReference>
<dbReference type="InterPro" id="IPR001683">
    <property type="entry name" value="PX_dom"/>
</dbReference>
<organism evidence="13 14">
    <name type="scientific">Rhizopus oryzae</name>
    <name type="common">Mucormycosis agent</name>
    <name type="synonym">Rhizopus arrhizus var. delemar</name>
    <dbReference type="NCBI Taxonomy" id="64495"/>
    <lineage>
        <taxon>Eukaryota</taxon>
        <taxon>Fungi</taxon>
        <taxon>Fungi incertae sedis</taxon>
        <taxon>Mucoromycota</taxon>
        <taxon>Mucoromycotina</taxon>
        <taxon>Mucoromycetes</taxon>
        <taxon>Mucorales</taxon>
        <taxon>Mucorineae</taxon>
        <taxon>Rhizopodaceae</taxon>
        <taxon>Rhizopus</taxon>
    </lineage>
</organism>
<feature type="domain" description="PX" evidence="12">
    <location>
        <begin position="233"/>
        <end position="359"/>
    </location>
</feature>
<dbReference type="Gene3D" id="3.30.870.10">
    <property type="entry name" value="Endonuclease Chain A"/>
    <property type="match status" value="2"/>
</dbReference>
<evidence type="ECO:0000256" key="5">
    <source>
        <dbReference type="ARBA" id="ARBA00022963"/>
    </source>
</evidence>
<comment type="similarity">
    <text evidence="2 9">Belongs to the phospholipase D family.</text>
</comment>
<evidence type="ECO:0000313" key="14">
    <source>
        <dbReference type="Proteomes" id="UP000716291"/>
    </source>
</evidence>
<comment type="subcellular location">
    <subcellularLocation>
        <location evidence="8">Endomembrane system</location>
        <topology evidence="8">Lipid-anchor</topology>
    </subcellularLocation>
</comment>
<dbReference type="Pfam" id="PF00614">
    <property type="entry name" value="PLDc"/>
    <property type="match status" value="1"/>
</dbReference>
<dbReference type="Pfam" id="PF13091">
    <property type="entry name" value="PLDc_2"/>
    <property type="match status" value="1"/>
</dbReference>
<dbReference type="EC" id="3.1.4.4" evidence="9"/>
<dbReference type="Pfam" id="PF00787">
    <property type="entry name" value="PX"/>
    <property type="match status" value="1"/>
</dbReference>
<keyword evidence="7" id="KW-0449">Lipoprotein</keyword>
<dbReference type="Gene3D" id="3.30.1520.10">
    <property type="entry name" value="Phox-like domain"/>
    <property type="match status" value="1"/>
</dbReference>
<feature type="domain" description="PLD phosphodiesterase" evidence="11">
    <location>
        <begin position="924"/>
        <end position="951"/>
    </location>
</feature>
<dbReference type="PROSITE" id="PS50195">
    <property type="entry name" value="PX"/>
    <property type="match status" value="1"/>
</dbReference>
<dbReference type="OrthoDB" id="14911at2759"/>
<feature type="region of interest" description="Disordered" evidence="10">
    <location>
        <begin position="90"/>
        <end position="111"/>
    </location>
</feature>
<dbReference type="InterPro" id="IPR011993">
    <property type="entry name" value="PH-like_dom_sf"/>
</dbReference>
<evidence type="ECO:0000256" key="8">
    <source>
        <dbReference type="ARBA" id="ARBA00037868"/>
    </source>
</evidence>
<dbReference type="InterPro" id="IPR001736">
    <property type="entry name" value="PLipase_D/transphosphatidylase"/>
</dbReference>
<dbReference type="SMART" id="SM00233">
    <property type="entry name" value="PH"/>
    <property type="match status" value="1"/>
</dbReference>
<dbReference type="PANTHER" id="PTHR18896:SF76">
    <property type="entry name" value="PHOSPHOLIPASE"/>
    <property type="match status" value="1"/>
</dbReference>
<keyword evidence="3" id="KW-0677">Repeat</keyword>
<dbReference type="SUPFAM" id="SSF56024">
    <property type="entry name" value="Phospholipase D/nuclease"/>
    <property type="match status" value="2"/>
</dbReference>
<keyword evidence="14" id="KW-1185">Reference proteome</keyword>
<dbReference type="GO" id="GO:0006654">
    <property type="term" value="P:phosphatidic acid biosynthetic process"/>
    <property type="evidence" value="ECO:0007669"/>
    <property type="project" value="InterPro"/>
</dbReference>
<comment type="catalytic activity">
    <reaction evidence="1 9">
        <text>a 1,2-diacyl-sn-glycero-3-phosphocholine + H2O = a 1,2-diacyl-sn-glycero-3-phosphate + choline + H(+)</text>
        <dbReference type="Rhea" id="RHEA:14445"/>
        <dbReference type="ChEBI" id="CHEBI:15354"/>
        <dbReference type="ChEBI" id="CHEBI:15377"/>
        <dbReference type="ChEBI" id="CHEBI:15378"/>
        <dbReference type="ChEBI" id="CHEBI:57643"/>
        <dbReference type="ChEBI" id="CHEBI:58608"/>
        <dbReference type="EC" id="3.1.4.4"/>
    </reaction>
</comment>
<dbReference type="InterPro" id="IPR025202">
    <property type="entry name" value="PLD-like_dom"/>
</dbReference>
<evidence type="ECO:0000256" key="9">
    <source>
        <dbReference type="PIRNR" id="PIRNR009376"/>
    </source>
</evidence>
<evidence type="ECO:0000256" key="3">
    <source>
        <dbReference type="ARBA" id="ARBA00022737"/>
    </source>
</evidence>
<evidence type="ECO:0000256" key="7">
    <source>
        <dbReference type="ARBA" id="ARBA00023288"/>
    </source>
</evidence>
<feature type="region of interest" description="Disordered" evidence="10">
    <location>
        <begin position="129"/>
        <end position="166"/>
    </location>
</feature>
<dbReference type="Gene3D" id="2.30.29.30">
    <property type="entry name" value="Pleckstrin-homology domain (PH domain)/Phosphotyrosine-binding domain (PTB)"/>
    <property type="match status" value="1"/>
</dbReference>
<feature type="domain" description="PLD phosphodiesterase" evidence="11">
    <location>
        <begin position="597"/>
        <end position="624"/>
    </location>
</feature>
<feature type="compositionally biased region" description="Basic and acidic residues" evidence="10">
    <location>
        <begin position="150"/>
        <end position="160"/>
    </location>
</feature>
<feature type="compositionally biased region" description="Low complexity" evidence="10">
    <location>
        <begin position="131"/>
        <end position="148"/>
    </location>
</feature>
<dbReference type="GO" id="GO:0035556">
    <property type="term" value="P:intracellular signal transduction"/>
    <property type="evidence" value="ECO:0007669"/>
    <property type="project" value="InterPro"/>
</dbReference>
<evidence type="ECO:0000256" key="6">
    <source>
        <dbReference type="ARBA" id="ARBA00023098"/>
    </source>
</evidence>
<gene>
    <name evidence="13" type="ORF">G6F64_000996</name>
</gene>